<dbReference type="AlphaFoldDB" id="A0A1L8STU3"/>
<keyword evidence="1" id="KW-0805">Transcription regulation</keyword>
<evidence type="ECO:0000259" key="3">
    <source>
        <dbReference type="Pfam" id="PF05043"/>
    </source>
</evidence>
<dbReference type="RefSeq" id="WP_071862489.1">
    <property type="nucleotide sequence ID" value="NZ_JBHLVS010000013.1"/>
</dbReference>
<keyword evidence="2" id="KW-0804">Transcription</keyword>
<dbReference type="PANTHER" id="PTHR30185:SF18">
    <property type="entry name" value="TRANSCRIPTIONAL REGULATOR MTLR"/>
    <property type="match status" value="1"/>
</dbReference>
<comment type="caution">
    <text evidence="4">The sequence shown here is derived from an EMBL/GenBank/DDBJ whole genome shotgun (WGS) entry which is preliminary data.</text>
</comment>
<protein>
    <recommendedName>
        <fullName evidence="3">Mga helix-turn-helix domain-containing protein</fullName>
    </recommendedName>
</protein>
<gene>
    <name evidence="4" type="ORF">RV00_GL002705</name>
</gene>
<dbReference type="OrthoDB" id="2194144at2"/>
<dbReference type="PANTHER" id="PTHR30185">
    <property type="entry name" value="CRYPTIC BETA-GLUCOSIDE BGL OPERON ANTITERMINATOR"/>
    <property type="match status" value="1"/>
</dbReference>
<dbReference type="Pfam" id="PF05043">
    <property type="entry name" value="Mga"/>
    <property type="match status" value="1"/>
</dbReference>
<reference evidence="4 5" key="1">
    <citation type="submission" date="2014-12" db="EMBL/GenBank/DDBJ databases">
        <title>Draft genome sequences of 29 type strains of Enterococci.</title>
        <authorList>
            <person name="Zhong Z."/>
            <person name="Sun Z."/>
            <person name="Liu W."/>
            <person name="Zhang W."/>
            <person name="Zhang H."/>
        </authorList>
    </citation>
    <scope>NUCLEOTIDE SEQUENCE [LARGE SCALE GENOMIC DNA]</scope>
    <source>
        <strain evidence="4 5">DSM 22802</strain>
    </source>
</reference>
<dbReference type="InterPro" id="IPR007737">
    <property type="entry name" value="Mga_HTH"/>
</dbReference>
<proteinExistence type="predicted"/>
<dbReference type="InterPro" id="IPR050661">
    <property type="entry name" value="BglG_antiterminators"/>
</dbReference>
<keyword evidence="5" id="KW-1185">Reference proteome</keyword>
<evidence type="ECO:0000313" key="4">
    <source>
        <dbReference type="EMBL" id="OJG35520.1"/>
    </source>
</evidence>
<organism evidence="4 5">
    <name type="scientific">Enterococcus devriesei</name>
    <dbReference type="NCBI Taxonomy" id="319970"/>
    <lineage>
        <taxon>Bacteria</taxon>
        <taxon>Bacillati</taxon>
        <taxon>Bacillota</taxon>
        <taxon>Bacilli</taxon>
        <taxon>Lactobacillales</taxon>
        <taxon>Enterococcaceae</taxon>
        <taxon>Enterococcus</taxon>
    </lineage>
</organism>
<evidence type="ECO:0000256" key="2">
    <source>
        <dbReference type="ARBA" id="ARBA00023163"/>
    </source>
</evidence>
<dbReference type="STRING" id="319970.RV00_GL002705"/>
<sequence>MQTKEAIKTYLLSRKVGSKLAVFQYLLKYPAYLSHSYLIKNCHISENTLTLYLKELNQDLQQKVAPTIRVISRHGFTALDLSGLDSAECYYKLLGAYCKEATNYRIVTSLLNRKVNSIVALSHETNFSVPYLYSRMKEIDQFLALFGLAISFTKSGERKIVGTEIQIQYCLIDVYWRIFANTELPFREKETLNTFQLVDHYLDFHLADRLTSGQLDKVALVLMLCTDNFPFTSFETVKTDIAKYPSNRIFLQPELDFLKSDLDLCDEQRIILNILLRLTTAKVGTDEENYRHYIIFQENHSPFFDTAKDLVDALMKQFDLAIPENKQVLAILNICRNRLFNTYLHPAQPNMVLPSVSMQQDDSTFRSFMKRLRKFYQKFDQENPQYSADLEKENVDWIMEDLFHLYDCYRQIEPLRIGVNCTSNYYVSDDIIGKIQQVFTDDLQLQKSQMAECDIVISDCPLPDLAPEIKKIYFIDGLANRDSLQLLMERLAQEIFALKNQLPTEVTSKNRLKH</sequence>
<name>A0A1L8STU3_9ENTE</name>
<feature type="domain" description="Mga helix-turn-helix" evidence="3">
    <location>
        <begin position="93"/>
        <end position="173"/>
    </location>
</feature>
<dbReference type="Proteomes" id="UP000183700">
    <property type="component" value="Unassembled WGS sequence"/>
</dbReference>
<accession>A0A1L8STU3</accession>
<dbReference type="EMBL" id="JXKM01000006">
    <property type="protein sequence ID" value="OJG35520.1"/>
    <property type="molecule type" value="Genomic_DNA"/>
</dbReference>
<evidence type="ECO:0000256" key="1">
    <source>
        <dbReference type="ARBA" id="ARBA00023015"/>
    </source>
</evidence>
<evidence type="ECO:0000313" key="5">
    <source>
        <dbReference type="Proteomes" id="UP000183700"/>
    </source>
</evidence>